<feature type="region of interest" description="Disordered" evidence="1">
    <location>
        <begin position="1"/>
        <end position="24"/>
    </location>
</feature>
<gene>
    <name evidence="2" type="ORF">DASC09_030530</name>
</gene>
<dbReference type="InterPro" id="IPR006886">
    <property type="entry name" value="RNA_pol_III_Rpc5"/>
</dbReference>
<reference evidence="2 3" key="1">
    <citation type="journal article" date="2023" name="Elife">
        <title>Identification of key yeast species and microbe-microbe interactions impacting larval growth of Drosophila in the wild.</title>
        <authorList>
            <person name="Mure A."/>
            <person name="Sugiura Y."/>
            <person name="Maeda R."/>
            <person name="Honda K."/>
            <person name="Sakurai N."/>
            <person name="Takahashi Y."/>
            <person name="Watada M."/>
            <person name="Katoh T."/>
            <person name="Gotoh A."/>
            <person name="Gotoh Y."/>
            <person name="Taniguchi I."/>
            <person name="Nakamura K."/>
            <person name="Hayashi T."/>
            <person name="Katayama T."/>
            <person name="Uemura T."/>
            <person name="Hattori Y."/>
        </authorList>
    </citation>
    <scope>NUCLEOTIDE SEQUENCE [LARGE SCALE GENOMIC DNA]</scope>
    <source>
        <strain evidence="2 3">SC-9</strain>
    </source>
</reference>
<dbReference type="Proteomes" id="UP001360560">
    <property type="component" value="Unassembled WGS sequence"/>
</dbReference>
<dbReference type="PANTHER" id="PTHR12069">
    <property type="entry name" value="DNA-DIRECTED RNA POLYMERASES III 80 KDA POLYPEPTIDE RNA POLYMERASE III SUBUNIT 5"/>
    <property type="match status" value="1"/>
</dbReference>
<dbReference type="GO" id="GO:0042797">
    <property type="term" value="P:tRNA transcription by RNA polymerase III"/>
    <property type="evidence" value="ECO:0007669"/>
    <property type="project" value="TreeGrafter"/>
</dbReference>
<keyword evidence="2" id="KW-0240">DNA-directed RNA polymerase</keyword>
<dbReference type="AlphaFoldDB" id="A0AAV5QNI7"/>
<dbReference type="GO" id="GO:0005666">
    <property type="term" value="C:RNA polymerase III complex"/>
    <property type="evidence" value="ECO:0007669"/>
    <property type="project" value="TreeGrafter"/>
</dbReference>
<dbReference type="PANTHER" id="PTHR12069:SF0">
    <property type="entry name" value="DNA-DIRECTED RNA POLYMERASE III SUBUNIT RPC5"/>
    <property type="match status" value="1"/>
</dbReference>
<dbReference type="EMBL" id="BTFZ01000011">
    <property type="protein sequence ID" value="GMM35728.1"/>
    <property type="molecule type" value="Genomic_DNA"/>
</dbReference>
<evidence type="ECO:0000313" key="2">
    <source>
        <dbReference type="EMBL" id="GMM35728.1"/>
    </source>
</evidence>
<evidence type="ECO:0000256" key="1">
    <source>
        <dbReference type="SAM" id="MobiDB-lite"/>
    </source>
</evidence>
<evidence type="ECO:0000313" key="3">
    <source>
        <dbReference type="Proteomes" id="UP001360560"/>
    </source>
</evidence>
<accession>A0AAV5QNI7</accession>
<proteinExistence type="predicted"/>
<dbReference type="RefSeq" id="XP_064852724.1">
    <property type="nucleotide sequence ID" value="XM_064996652.1"/>
</dbReference>
<keyword evidence="3" id="KW-1185">Reference proteome</keyword>
<organism evidence="2 3">
    <name type="scientific">Saccharomycopsis crataegensis</name>
    <dbReference type="NCBI Taxonomy" id="43959"/>
    <lineage>
        <taxon>Eukaryota</taxon>
        <taxon>Fungi</taxon>
        <taxon>Dikarya</taxon>
        <taxon>Ascomycota</taxon>
        <taxon>Saccharomycotina</taxon>
        <taxon>Saccharomycetes</taxon>
        <taxon>Saccharomycopsidaceae</taxon>
        <taxon>Saccharomycopsis</taxon>
    </lineage>
</organism>
<name>A0AAV5QNI7_9ASCO</name>
<comment type="caution">
    <text evidence="2">The sequence shown here is derived from an EMBL/GenBank/DDBJ whole genome shotgun (WGS) entry which is preliminary data.</text>
</comment>
<keyword evidence="2" id="KW-0804">Transcription</keyword>
<dbReference type="Pfam" id="PF04801">
    <property type="entry name" value="RPC5"/>
    <property type="match status" value="1"/>
</dbReference>
<sequence>MSLFVPEEEEVSQNSNEDGPRIVKPEDPIVEEIPLYLNHMTDSEHDICLFQYISQLSSKPLTNNKGIQIPACRVKPESQMVEIDVPLDTARFFDKQKSDEWSTMTSETYGGNLLDSRGTYIMGIQSNPITGKREIVLTPINKTAQIRPVFHHIDTHNEVSKDGEVIGTTVQEAPKKAPAKNNVQVVQMTAKNIGSENEIRYSEAIQSFKKFQSEDFVESTWFDESDENSTKLKEKLYGDEELKSKVLEVTESEKDYINKLLNDKLVLR</sequence>
<protein>
    <submittedName>
        <fullName evidence="2">DNA-directed RNA polymerase III subunit C37</fullName>
    </submittedName>
</protein>
<feature type="compositionally biased region" description="Acidic residues" evidence="1">
    <location>
        <begin position="1"/>
        <end position="11"/>
    </location>
</feature>
<dbReference type="GeneID" id="90073703"/>